<name>A0A1M6PLZ8_9FIRM</name>
<dbReference type="InterPro" id="IPR000944">
    <property type="entry name" value="Tscrpt_reg_Rrf2"/>
</dbReference>
<dbReference type="GO" id="GO:0003700">
    <property type="term" value="F:DNA-binding transcription factor activity"/>
    <property type="evidence" value="ECO:0007669"/>
    <property type="project" value="TreeGrafter"/>
</dbReference>
<accession>A0A1M6PLZ8</accession>
<proteinExistence type="predicted"/>
<dbReference type="AlphaFoldDB" id="A0A1M6PLZ8"/>
<dbReference type="PANTHER" id="PTHR33221:SF5">
    <property type="entry name" value="HTH-TYPE TRANSCRIPTIONAL REGULATOR ISCR"/>
    <property type="match status" value="1"/>
</dbReference>
<dbReference type="EMBL" id="FRAC01000009">
    <property type="protein sequence ID" value="SHK08933.1"/>
    <property type="molecule type" value="Genomic_DNA"/>
</dbReference>
<dbReference type="PROSITE" id="PS51197">
    <property type="entry name" value="HTH_RRF2_2"/>
    <property type="match status" value="1"/>
</dbReference>
<keyword evidence="3" id="KW-1185">Reference proteome</keyword>
<dbReference type="NCBIfam" id="TIGR00738">
    <property type="entry name" value="rrf2_super"/>
    <property type="match status" value="1"/>
</dbReference>
<gene>
    <name evidence="2" type="ORF">SAMN02745136_01650</name>
</gene>
<keyword evidence="1" id="KW-0238">DNA-binding</keyword>
<sequence>MRLSAKSRYALAATIHMAQLNNKNDYITLISISEKLNISKIYLEQVFSLLKRGGIVTSIKGSQGGYQLSGEPQHITVYDILSAVETSLFETTEETIKDTAPEMEEAMKASIYDSLDSVIRETLQKVTLYDLVSESEKYKSEQGLMFFI</sequence>
<dbReference type="Proteomes" id="UP000184386">
    <property type="component" value="Unassembled WGS sequence"/>
</dbReference>
<dbReference type="GO" id="GO:0003677">
    <property type="term" value="F:DNA binding"/>
    <property type="evidence" value="ECO:0007669"/>
    <property type="project" value="UniProtKB-KW"/>
</dbReference>
<reference evidence="2 3" key="1">
    <citation type="submission" date="2016-11" db="EMBL/GenBank/DDBJ databases">
        <authorList>
            <person name="Jaros S."/>
            <person name="Januszkiewicz K."/>
            <person name="Wedrychowicz H."/>
        </authorList>
    </citation>
    <scope>NUCLEOTIDE SEQUENCE [LARGE SCALE GENOMIC DNA]</scope>
    <source>
        <strain evidence="2 3">DSM 15929</strain>
    </source>
</reference>
<dbReference type="PROSITE" id="PS01332">
    <property type="entry name" value="HTH_RRF2_1"/>
    <property type="match status" value="1"/>
</dbReference>
<dbReference type="Gene3D" id="1.10.10.10">
    <property type="entry name" value="Winged helix-like DNA-binding domain superfamily/Winged helix DNA-binding domain"/>
    <property type="match status" value="1"/>
</dbReference>
<dbReference type="STRING" id="1121322.SAMN02745136_01650"/>
<protein>
    <submittedName>
        <fullName evidence="2">Transcriptional regulator, BadM/Rrf2 family</fullName>
    </submittedName>
</protein>
<evidence type="ECO:0000313" key="3">
    <source>
        <dbReference type="Proteomes" id="UP000184386"/>
    </source>
</evidence>
<dbReference type="InterPro" id="IPR036390">
    <property type="entry name" value="WH_DNA-bd_sf"/>
</dbReference>
<dbReference type="PANTHER" id="PTHR33221">
    <property type="entry name" value="WINGED HELIX-TURN-HELIX TRANSCRIPTIONAL REGULATOR, RRF2 FAMILY"/>
    <property type="match status" value="1"/>
</dbReference>
<dbReference type="GO" id="GO:0005829">
    <property type="term" value="C:cytosol"/>
    <property type="evidence" value="ECO:0007669"/>
    <property type="project" value="TreeGrafter"/>
</dbReference>
<dbReference type="OrthoDB" id="9808360at2"/>
<dbReference type="SUPFAM" id="SSF46785">
    <property type="entry name" value="Winged helix' DNA-binding domain"/>
    <property type="match status" value="1"/>
</dbReference>
<dbReference type="Pfam" id="PF02082">
    <property type="entry name" value="Rrf2"/>
    <property type="match status" value="1"/>
</dbReference>
<evidence type="ECO:0000313" key="2">
    <source>
        <dbReference type="EMBL" id="SHK08933.1"/>
    </source>
</evidence>
<organism evidence="2 3">
    <name type="scientific">Anaerocolumna jejuensis DSM 15929</name>
    <dbReference type="NCBI Taxonomy" id="1121322"/>
    <lineage>
        <taxon>Bacteria</taxon>
        <taxon>Bacillati</taxon>
        <taxon>Bacillota</taxon>
        <taxon>Clostridia</taxon>
        <taxon>Lachnospirales</taxon>
        <taxon>Lachnospiraceae</taxon>
        <taxon>Anaerocolumna</taxon>
    </lineage>
</organism>
<dbReference type="RefSeq" id="WP_073274721.1">
    <property type="nucleotide sequence ID" value="NZ_FRAC01000009.1"/>
</dbReference>
<dbReference type="InterPro" id="IPR036388">
    <property type="entry name" value="WH-like_DNA-bd_sf"/>
</dbReference>
<dbReference type="InterPro" id="IPR030489">
    <property type="entry name" value="TR_Rrf2-type_CS"/>
</dbReference>
<evidence type="ECO:0000256" key="1">
    <source>
        <dbReference type="ARBA" id="ARBA00023125"/>
    </source>
</evidence>